<dbReference type="Pfam" id="PF00583">
    <property type="entry name" value="Acetyltransf_1"/>
    <property type="match status" value="1"/>
</dbReference>
<accession>A0A7J6L5F0</accession>
<dbReference type="SUPFAM" id="SSF55729">
    <property type="entry name" value="Acyl-CoA N-acyltransferases (Nat)"/>
    <property type="match status" value="1"/>
</dbReference>
<keyword evidence="1" id="KW-0732">Signal</keyword>
<dbReference type="AlphaFoldDB" id="A0A7J6L5F0"/>
<sequence>MLFVALVVALLSNLESSHSEESLNTHEKDAPLSPSTVQSSELNYRWYKGGDWMRGKTLLKNCNNHEVYCYVAVNESQTNEVAGVVEIDLKYQDLPYDVEKVIRNKMHPPDGILGYLAFVYVAPEYRGQKVAQRLINDSFELVSVAIQHFGAMSLMVDKNNVAAIALYKKVGFVWIR</sequence>
<dbReference type="InterPro" id="IPR016181">
    <property type="entry name" value="Acyl_CoA_acyltransferase"/>
</dbReference>
<dbReference type="GO" id="GO:0016747">
    <property type="term" value="F:acyltransferase activity, transferring groups other than amino-acyl groups"/>
    <property type="evidence" value="ECO:0007669"/>
    <property type="project" value="InterPro"/>
</dbReference>
<evidence type="ECO:0000256" key="1">
    <source>
        <dbReference type="SAM" id="SignalP"/>
    </source>
</evidence>
<dbReference type="InterPro" id="IPR000182">
    <property type="entry name" value="GNAT_dom"/>
</dbReference>
<protein>
    <recommendedName>
        <fullName evidence="2">N-acetyltransferase domain-containing protein</fullName>
    </recommendedName>
</protein>
<organism evidence="3 4">
    <name type="scientific">Perkinsus chesapeaki</name>
    <name type="common">Clam parasite</name>
    <name type="synonym">Perkinsus andrewsi</name>
    <dbReference type="NCBI Taxonomy" id="330153"/>
    <lineage>
        <taxon>Eukaryota</taxon>
        <taxon>Sar</taxon>
        <taxon>Alveolata</taxon>
        <taxon>Perkinsozoa</taxon>
        <taxon>Perkinsea</taxon>
        <taxon>Perkinsida</taxon>
        <taxon>Perkinsidae</taxon>
        <taxon>Perkinsus</taxon>
    </lineage>
</organism>
<proteinExistence type="predicted"/>
<gene>
    <name evidence="3" type="ORF">FOL47_009989</name>
</gene>
<dbReference type="OrthoDB" id="41532at2759"/>
<name>A0A7J6L5F0_PERCH</name>
<reference evidence="3 4" key="1">
    <citation type="submission" date="2020-04" db="EMBL/GenBank/DDBJ databases">
        <title>Perkinsus chesapeaki whole genome sequence.</title>
        <authorList>
            <person name="Bogema D.R."/>
        </authorList>
    </citation>
    <scope>NUCLEOTIDE SEQUENCE [LARGE SCALE GENOMIC DNA]</scope>
    <source>
        <strain evidence="3">ATCC PRA-425</strain>
    </source>
</reference>
<dbReference type="PROSITE" id="PS51186">
    <property type="entry name" value="GNAT"/>
    <property type="match status" value="1"/>
</dbReference>
<feature type="signal peptide" evidence="1">
    <location>
        <begin position="1"/>
        <end position="19"/>
    </location>
</feature>
<dbReference type="Proteomes" id="UP000591131">
    <property type="component" value="Unassembled WGS sequence"/>
</dbReference>
<feature type="non-terminal residue" evidence="3">
    <location>
        <position position="1"/>
    </location>
</feature>
<dbReference type="Gene3D" id="3.40.630.30">
    <property type="match status" value="1"/>
</dbReference>
<evidence type="ECO:0000259" key="2">
    <source>
        <dbReference type="PROSITE" id="PS51186"/>
    </source>
</evidence>
<dbReference type="EMBL" id="JAAPAO010000736">
    <property type="protein sequence ID" value="KAF4654409.1"/>
    <property type="molecule type" value="Genomic_DNA"/>
</dbReference>
<feature type="chain" id="PRO_5029811121" description="N-acetyltransferase domain-containing protein" evidence="1">
    <location>
        <begin position="20"/>
        <end position="176"/>
    </location>
</feature>
<keyword evidence="4" id="KW-1185">Reference proteome</keyword>
<comment type="caution">
    <text evidence="3">The sequence shown here is derived from an EMBL/GenBank/DDBJ whole genome shotgun (WGS) entry which is preliminary data.</text>
</comment>
<evidence type="ECO:0000313" key="3">
    <source>
        <dbReference type="EMBL" id="KAF4654409.1"/>
    </source>
</evidence>
<evidence type="ECO:0000313" key="4">
    <source>
        <dbReference type="Proteomes" id="UP000591131"/>
    </source>
</evidence>
<dbReference type="CDD" id="cd04301">
    <property type="entry name" value="NAT_SF"/>
    <property type="match status" value="1"/>
</dbReference>
<feature type="domain" description="N-acetyltransferase" evidence="2">
    <location>
        <begin position="30"/>
        <end position="176"/>
    </location>
</feature>